<sequence length="153" mass="16961">MVLKYILIPFIGFIGCVNSNPKKSVANVGNIEMKISQPRRGAFRTVEGNKIIRTVDASQLPLNIGEEFTNENQQFVLVIKNVKKSSISARISTNDKARNIRINQIIMPNNLTDGPFSNNLNYKTSKKGTYKIVIGKNLMADGQLTGNFSVSVE</sequence>
<dbReference type="Proteomes" id="UP000620064">
    <property type="component" value="Unassembled WGS sequence"/>
</dbReference>
<keyword evidence="2" id="KW-1185">Reference proteome</keyword>
<proteinExistence type="predicted"/>
<dbReference type="EMBL" id="BMLV01000005">
    <property type="protein sequence ID" value="GGP05634.1"/>
    <property type="molecule type" value="Genomic_DNA"/>
</dbReference>
<evidence type="ECO:0008006" key="3">
    <source>
        <dbReference type="Google" id="ProtNLM"/>
    </source>
</evidence>
<evidence type="ECO:0000313" key="1">
    <source>
        <dbReference type="EMBL" id="GGP05634.1"/>
    </source>
</evidence>
<dbReference type="PROSITE" id="PS51257">
    <property type="entry name" value="PROKAR_LIPOPROTEIN"/>
    <property type="match status" value="1"/>
</dbReference>
<evidence type="ECO:0000313" key="2">
    <source>
        <dbReference type="Proteomes" id="UP000620064"/>
    </source>
</evidence>
<gene>
    <name evidence="1" type="ORF">GCM10010992_22500</name>
</gene>
<organism evidence="1 2">
    <name type="scientific">Cloacibacterium rupense</name>
    <dbReference type="NCBI Taxonomy" id="517423"/>
    <lineage>
        <taxon>Bacteria</taxon>
        <taxon>Pseudomonadati</taxon>
        <taxon>Bacteroidota</taxon>
        <taxon>Flavobacteriia</taxon>
        <taxon>Flavobacteriales</taxon>
        <taxon>Weeksellaceae</taxon>
    </lineage>
</organism>
<protein>
    <recommendedName>
        <fullName evidence="3">Lipoprotein</fullName>
    </recommendedName>
</protein>
<comment type="caution">
    <text evidence="1">The sequence shown here is derived from an EMBL/GenBank/DDBJ whole genome shotgun (WGS) entry which is preliminary data.</text>
</comment>
<reference evidence="2" key="1">
    <citation type="journal article" date="2019" name="Int. J. Syst. Evol. Microbiol.">
        <title>The Global Catalogue of Microorganisms (GCM) 10K type strain sequencing project: providing services to taxonomists for standard genome sequencing and annotation.</title>
        <authorList>
            <consortium name="The Broad Institute Genomics Platform"/>
            <consortium name="The Broad Institute Genome Sequencing Center for Infectious Disease"/>
            <person name="Wu L."/>
            <person name="Ma J."/>
        </authorList>
    </citation>
    <scope>NUCLEOTIDE SEQUENCE [LARGE SCALE GENOMIC DNA]</scope>
    <source>
        <strain evidence="2">CGMCC 1.7656</strain>
    </source>
</reference>
<dbReference type="RefSeq" id="WP_188618226.1">
    <property type="nucleotide sequence ID" value="NZ_BMLV01000005.1"/>
</dbReference>
<name>A0ABQ2NKG8_9FLAO</name>
<accession>A0ABQ2NKG8</accession>